<keyword evidence="2" id="KW-1185">Reference proteome</keyword>
<dbReference type="AlphaFoldDB" id="A0A9P7YUJ8"/>
<dbReference type="PANTHER" id="PTHR42052:SF1">
    <property type="entry name" value="ABM DOMAIN-CONTAINING PROTEIN"/>
    <property type="match status" value="1"/>
</dbReference>
<organism evidence="1 2">
    <name type="scientific">Amylocarpus encephaloides</name>
    <dbReference type="NCBI Taxonomy" id="45428"/>
    <lineage>
        <taxon>Eukaryota</taxon>
        <taxon>Fungi</taxon>
        <taxon>Dikarya</taxon>
        <taxon>Ascomycota</taxon>
        <taxon>Pezizomycotina</taxon>
        <taxon>Leotiomycetes</taxon>
        <taxon>Helotiales</taxon>
        <taxon>Helotiales incertae sedis</taxon>
        <taxon>Amylocarpus</taxon>
    </lineage>
</organism>
<accession>A0A9P7YUJ8</accession>
<reference evidence="1" key="1">
    <citation type="journal article" date="2021" name="IMA Fungus">
        <title>Genomic characterization of three marine fungi, including Emericellopsis atlantica sp. nov. with signatures of a generalist lifestyle and marine biomass degradation.</title>
        <authorList>
            <person name="Hagestad O.C."/>
            <person name="Hou L."/>
            <person name="Andersen J.H."/>
            <person name="Hansen E.H."/>
            <person name="Altermark B."/>
            <person name="Li C."/>
            <person name="Kuhnert E."/>
            <person name="Cox R.J."/>
            <person name="Crous P.W."/>
            <person name="Spatafora J.W."/>
            <person name="Lail K."/>
            <person name="Amirebrahimi M."/>
            <person name="Lipzen A."/>
            <person name="Pangilinan J."/>
            <person name="Andreopoulos W."/>
            <person name="Hayes R.D."/>
            <person name="Ng V."/>
            <person name="Grigoriev I.V."/>
            <person name="Jackson S.A."/>
            <person name="Sutton T.D.S."/>
            <person name="Dobson A.D.W."/>
            <person name="Rama T."/>
        </authorList>
    </citation>
    <scope>NUCLEOTIDE SEQUENCE</scope>
    <source>
        <strain evidence="1">TRa018bII</strain>
    </source>
</reference>
<sequence length="220" mass="25107">MSLPNPHPHSSPIRITEVAILPLNHPNPVYLPYYTLDHLAMAKNVLEASSGHTFTYYRSLNEPPALYLFGSWDSFEAHAAFLPSPVNLELLKLLKDDLRIDAIQMWHLDADIFKVEEGRKSILEAGTLGFGRYIVPDVEEFLEKYGGLRENLIEVSKCVGSEARYQVTGGLKIEQRDVEEWDMFYRFDGEDGADLSELQFSINEAVRETVVQHLKRLELV</sequence>
<dbReference type="Gene3D" id="3.30.70.100">
    <property type="match status" value="1"/>
</dbReference>
<dbReference type="PANTHER" id="PTHR42052">
    <property type="entry name" value="ABM DOMAIN-CONTAINING PROTEIN"/>
    <property type="match status" value="1"/>
</dbReference>
<evidence type="ECO:0000313" key="2">
    <source>
        <dbReference type="Proteomes" id="UP000824998"/>
    </source>
</evidence>
<proteinExistence type="predicted"/>
<name>A0A9P7YUJ8_9HELO</name>
<evidence type="ECO:0000313" key="1">
    <source>
        <dbReference type="EMBL" id="KAG9239672.1"/>
    </source>
</evidence>
<comment type="caution">
    <text evidence="1">The sequence shown here is derived from an EMBL/GenBank/DDBJ whole genome shotgun (WGS) entry which is preliminary data.</text>
</comment>
<dbReference type="EMBL" id="MU251356">
    <property type="protein sequence ID" value="KAG9239672.1"/>
    <property type="molecule type" value="Genomic_DNA"/>
</dbReference>
<gene>
    <name evidence="1" type="ORF">BJ875DRAFT_447336</name>
</gene>
<protein>
    <recommendedName>
        <fullName evidence="3">ABM domain-containing protein</fullName>
    </recommendedName>
</protein>
<evidence type="ECO:0008006" key="3">
    <source>
        <dbReference type="Google" id="ProtNLM"/>
    </source>
</evidence>
<dbReference type="Proteomes" id="UP000824998">
    <property type="component" value="Unassembled WGS sequence"/>
</dbReference>
<dbReference type="OrthoDB" id="3542212at2759"/>